<dbReference type="InterPro" id="IPR036737">
    <property type="entry name" value="OmpA-like_sf"/>
</dbReference>
<dbReference type="EMBL" id="CP041345">
    <property type="protein sequence ID" value="QKG79944.1"/>
    <property type="molecule type" value="Genomic_DNA"/>
</dbReference>
<protein>
    <submittedName>
        <fullName evidence="1">Uncharacterized protein</fullName>
    </submittedName>
</protein>
<keyword evidence="2" id="KW-1185">Reference proteome</keyword>
<evidence type="ECO:0000313" key="1">
    <source>
        <dbReference type="EMBL" id="QKG79944.1"/>
    </source>
</evidence>
<dbReference type="AlphaFoldDB" id="A0A7D4C015"/>
<name>A0A7D4C015_9BACT</name>
<dbReference type="Proteomes" id="UP000500961">
    <property type="component" value="Chromosome"/>
</dbReference>
<sequence length="432" mass="49636">MKWLHFLLVVSCVSTGSITRSQNLVRNGGFENNYKCPDNFTVNYSKRFIPDWIMPTRGTPDYFHRCSKEMVGVPQNFMGSIFPAEGDAFIGLVLLDTPEISDEVDYRDYLHSGPLMPVTITNAKLPKPDTKHKVKSINYREYVQTKLKTTLQPNQLYRVSFKYALSQNSTFISNRLGVAFSEMPLKQKKGVLSVKPQAFIDSIVVFSTPGIWTEFADTFRARGGEQYLTIGNFFNDSETHYLENDISNLNSSLQKVILTNQLAYYYIDDVRVELVNKDENVDVSMHNVPLSIIKNSELFLYDTLGSHYAILDEVFFDIGQFNSEPKSFCQLDWLIDFLNKNNYIGIELNGFLHDFEPDISGAIARVKSLRNLLISRGVSNERIICKYLDDCKAISKKVRFYKEGLPCDYYSLLISVRFFNINQQPNGKRLER</sequence>
<proteinExistence type="predicted"/>
<dbReference type="SUPFAM" id="SSF103088">
    <property type="entry name" value="OmpA-like"/>
    <property type="match status" value="1"/>
</dbReference>
<organism evidence="1 2">
    <name type="scientific">Tenuifilum thalassicum</name>
    <dbReference type="NCBI Taxonomy" id="2590900"/>
    <lineage>
        <taxon>Bacteria</taxon>
        <taxon>Pseudomonadati</taxon>
        <taxon>Bacteroidota</taxon>
        <taxon>Bacteroidia</taxon>
        <taxon>Bacteroidales</taxon>
        <taxon>Tenuifilaceae</taxon>
        <taxon>Tenuifilum</taxon>
    </lineage>
</organism>
<accession>A0A7D4C015</accession>
<dbReference type="KEGG" id="ttz:FHG85_06590"/>
<gene>
    <name evidence="1" type="ORF">FHG85_06590</name>
</gene>
<dbReference type="RefSeq" id="WP_173074199.1">
    <property type="nucleotide sequence ID" value="NZ_CP041345.1"/>
</dbReference>
<reference evidence="1 2" key="1">
    <citation type="submission" date="2019-07" db="EMBL/GenBank/DDBJ databases">
        <title>Thalassofilum flectens gen. nov., sp. nov., a novel moderate thermophilic anaerobe from a shallow sea hot spring in Kunashir Island (Russia), representing a new family in the order Bacteroidales, and proposal of Thalassofilacea fam. nov.</title>
        <authorList>
            <person name="Kochetkova T.V."/>
            <person name="Podosokorskaya O.A."/>
            <person name="Novikov A."/>
            <person name="Elcheninov A.G."/>
            <person name="Toshchakov S.V."/>
            <person name="Kublanov I.V."/>
        </authorList>
    </citation>
    <scope>NUCLEOTIDE SEQUENCE [LARGE SCALE GENOMIC DNA]</scope>
    <source>
        <strain evidence="1 2">38-H</strain>
    </source>
</reference>
<evidence type="ECO:0000313" key="2">
    <source>
        <dbReference type="Proteomes" id="UP000500961"/>
    </source>
</evidence>